<evidence type="ECO:0000313" key="3">
    <source>
        <dbReference type="Proteomes" id="UP000002287"/>
    </source>
</evidence>
<sequence length="666" mass="75127">MTTRIASLRDHFGEIFERSDRDPIQHIVALTYEFDDQQVLNLSALQPLGKPFEPRMTHLARIAQTVPVMIYDARKTGADLRLPHFMELLPVRMPAYTCHHPKAYLVITASSIHLVIGSMNLTRSGLFANREVFDTFRWTDKEAEDRGVLAEFARILRNGYSPFDSAPLAAALTEIERRLERWRDLPDTGQAVLIHQGYDARHGLAALAEQWTATYGYHASPERIIVVSPFFDSTPEGRVLVDVMRETFPQLTRLDVITDEAVSAYLCQRHFHGFASTRLSLIPKSISGQERTRIEQANQPIDTTDHAIERKLHAKIVILARGDDALVYLGSGNFTRKAWHGGNRELGVARPSRGNVDSLLKSLCRSLSVDESDRFHALPATQPAAIAPSDDDYVSLPHYPDFVQGIELRTSETPDHMVFVVKAPANQVDRLSLYNVTWGAVDLRFHDGLSQALDRGLLARCLLGGRNLRFSLRDNPSLHHYLPFRHSTELFAHREHYVFPTAEDWMYHHLYPDQPLDRDPDEYIPGDSPAIEDDPAVLAAATRDQNPVIRMQGYLNLFSRIEKEFGKRAKSCAETTVSELAERWEREIASPLVTFAEVIAHESKAAPTSTDTAFKLGELALLASRLASIHNAGKPLLDRLRAMLPADDSDRVVSEYLRFCHSQIQP</sequence>
<dbReference type="KEGG" id="bvi:Bcep1808_6252"/>
<reference evidence="3" key="1">
    <citation type="submission" date="2007-03" db="EMBL/GenBank/DDBJ databases">
        <title>Complete sequence of chromosome 3 of Burkholderia vietnamiensis G4.</title>
        <authorList>
            <consortium name="US DOE Joint Genome Institute"/>
            <person name="Copeland A."/>
            <person name="Lucas S."/>
            <person name="Lapidus A."/>
            <person name="Barry K."/>
            <person name="Detter J.C."/>
            <person name="Glavina del Rio T."/>
            <person name="Hammon N."/>
            <person name="Israni S."/>
            <person name="Dalin E."/>
            <person name="Tice H."/>
            <person name="Pitluck S."/>
            <person name="Chain P."/>
            <person name="Malfatti S."/>
            <person name="Shin M."/>
            <person name="Vergez L."/>
            <person name="Schmutz J."/>
            <person name="Larimer F."/>
            <person name="Land M."/>
            <person name="Hauser L."/>
            <person name="Kyrpides N."/>
            <person name="Tiedje J."/>
            <person name="Richardson P."/>
        </authorList>
    </citation>
    <scope>NUCLEOTIDE SEQUENCE [LARGE SCALE GENOMIC DNA]</scope>
    <source>
        <strain evidence="3">G4 / LMG 22486</strain>
    </source>
</reference>
<name>A4JSA1_BURVG</name>
<evidence type="ECO:0000313" key="2">
    <source>
        <dbReference type="EMBL" id="ABO59154.1"/>
    </source>
</evidence>
<dbReference type="GO" id="GO:0003824">
    <property type="term" value="F:catalytic activity"/>
    <property type="evidence" value="ECO:0007669"/>
    <property type="project" value="InterPro"/>
</dbReference>
<dbReference type="PROSITE" id="PS50035">
    <property type="entry name" value="PLD"/>
    <property type="match status" value="1"/>
</dbReference>
<dbReference type="Gene3D" id="3.30.870.10">
    <property type="entry name" value="Endonuclease Chain A"/>
    <property type="match status" value="2"/>
</dbReference>
<dbReference type="Proteomes" id="UP000002287">
    <property type="component" value="Chromosome 3"/>
</dbReference>
<dbReference type="GO" id="GO:0006793">
    <property type="term" value="P:phosphorus metabolic process"/>
    <property type="evidence" value="ECO:0007669"/>
    <property type="project" value="UniProtKB-ARBA"/>
</dbReference>
<gene>
    <name evidence="2" type="ordered locus">Bcep1808_6252</name>
</gene>
<protein>
    <recommendedName>
        <fullName evidence="1">PLD phosphodiesterase domain-containing protein</fullName>
    </recommendedName>
</protein>
<dbReference type="InterPro" id="IPR001736">
    <property type="entry name" value="PLipase_D/transphosphatidylase"/>
</dbReference>
<accession>A4JSA1</accession>
<dbReference type="EMBL" id="CP000616">
    <property type="protein sequence ID" value="ABO59154.1"/>
    <property type="molecule type" value="Genomic_DNA"/>
</dbReference>
<organism evidence="2 3">
    <name type="scientific">Burkholderia vietnamiensis (strain G4 / LMG 22486)</name>
    <name type="common">Burkholderia cepacia (strain R1808)</name>
    <dbReference type="NCBI Taxonomy" id="269482"/>
    <lineage>
        <taxon>Bacteria</taxon>
        <taxon>Pseudomonadati</taxon>
        <taxon>Pseudomonadota</taxon>
        <taxon>Betaproteobacteria</taxon>
        <taxon>Burkholderiales</taxon>
        <taxon>Burkholderiaceae</taxon>
        <taxon>Burkholderia</taxon>
        <taxon>Burkholderia cepacia complex</taxon>
    </lineage>
</organism>
<proteinExistence type="predicted"/>
<dbReference type="AlphaFoldDB" id="A4JSA1"/>
<evidence type="ECO:0000259" key="1">
    <source>
        <dbReference type="PROSITE" id="PS50035"/>
    </source>
</evidence>
<dbReference type="HOGENOM" id="CLU_412011_0_0_4"/>
<dbReference type="SUPFAM" id="SSF56024">
    <property type="entry name" value="Phospholipase D/nuclease"/>
    <property type="match status" value="1"/>
</dbReference>
<feature type="domain" description="PLD phosphodiesterase" evidence="1">
    <location>
        <begin position="308"/>
        <end position="338"/>
    </location>
</feature>